<comment type="caution">
    <text evidence="1">The sequence shown here is derived from an EMBL/GenBank/DDBJ whole genome shotgun (WGS) entry which is preliminary data.</text>
</comment>
<gene>
    <name evidence="1" type="ORF">PLEPLA_LOCUS18362</name>
</gene>
<name>A0A9N7YG94_PLEPL</name>
<reference evidence="1" key="1">
    <citation type="submission" date="2020-03" db="EMBL/GenBank/DDBJ databases">
        <authorList>
            <person name="Weist P."/>
        </authorList>
    </citation>
    <scope>NUCLEOTIDE SEQUENCE</scope>
</reference>
<keyword evidence="2" id="KW-1185">Reference proteome</keyword>
<dbReference type="Proteomes" id="UP001153269">
    <property type="component" value="Unassembled WGS sequence"/>
</dbReference>
<evidence type="ECO:0000313" key="1">
    <source>
        <dbReference type="EMBL" id="CAB1430380.1"/>
    </source>
</evidence>
<accession>A0A9N7YG94</accession>
<dbReference type="EMBL" id="CADEAL010001225">
    <property type="protein sequence ID" value="CAB1430380.1"/>
    <property type="molecule type" value="Genomic_DNA"/>
</dbReference>
<sequence length="120" mass="12969">MFGAVLHMHKAPVLRGYARECVPTCARLPENVCGLCYLEPAGGGRCIIGATAPTPLALRRPALPSPLNLCQGLDTELTPSVLRLPCQLILLTHRVKSELVDFKCRSVVAHGLSGFRDRPV</sequence>
<protein>
    <submittedName>
        <fullName evidence="1">Uncharacterized protein</fullName>
    </submittedName>
</protein>
<organism evidence="1 2">
    <name type="scientific">Pleuronectes platessa</name>
    <name type="common">European plaice</name>
    <dbReference type="NCBI Taxonomy" id="8262"/>
    <lineage>
        <taxon>Eukaryota</taxon>
        <taxon>Metazoa</taxon>
        <taxon>Chordata</taxon>
        <taxon>Craniata</taxon>
        <taxon>Vertebrata</taxon>
        <taxon>Euteleostomi</taxon>
        <taxon>Actinopterygii</taxon>
        <taxon>Neopterygii</taxon>
        <taxon>Teleostei</taxon>
        <taxon>Neoteleostei</taxon>
        <taxon>Acanthomorphata</taxon>
        <taxon>Carangaria</taxon>
        <taxon>Pleuronectiformes</taxon>
        <taxon>Pleuronectoidei</taxon>
        <taxon>Pleuronectidae</taxon>
        <taxon>Pleuronectes</taxon>
    </lineage>
</organism>
<evidence type="ECO:0000313" key="2">
    <source>
        <dbReference type="Proteomes" id="UP001153269"/>
    </source>
</evidence>
<dbReference type="AlphaFoldDB" id="A0A9N7YG94"/>
<proteinExistence type="predicted"/>